<organism evidence="2 3">
    <name type="scientific">Mucor saturninus</name>
    <dbReference type="NCBI Taxonomy" id="64648"/>
    <lineage>
        <taxon>Eukaryota</taxon>
        <taxon>Fungi</taxon>
        <taxon>Fungi incertae sedis</taxon>
        <taxon>Mucoromycota</taxon>
        <taxon>Mucoromycotina</taxon>
        <taxon>Mucoromycetes</taxon>
        <taxon>Mucorales</taxon>
        <taxon>Mucorineae</taxon>
        <taxon>Mucoraceae</taxon>
        <taxon>Mucor</taxon>
    </lineage>
</organism>
<sequence>MKFSALKQFLVSGLITVVAAGPTNHITFNVISRVSNNETIGVIIDEKVYPLTKVNEASTLFHYGDAPSTSSGYKYAILQKDTNQVIESENFTPSLNFLIYFYHQPRIRYQFNTFLFNPDDVKLYENVTVSIAGMSTRHMNKLSYKFKLPKKEDLFGYRKIKLRAMSIDMSYMRDSLGYAIADSVGLPTTKHSYARVYINDKAAGLYGLVEHVRDEWVQNEFGNGSKNFKHGALYVADINADLANTSTTTNITKRDGVMDRSIAGENEISNPAVSCSLLYLGNNITAYNSGPYSVKSDPSVGTANYTRIMDLTKFISERPIVSVTDSSATIWEEKMDVDSFLRGLAFEIVISNMDGYFGTSNNYMLYDDIKNERLVLSEQNLDLTMDISKYNATIMYGGNYTLFPGFTARPLMPHDQRARKSCYLGPRIDQLFGMLSEEVAWDLTLPRLGTRMMPNFMGELLSSNSTESLFHLRVYGPALFNIPVALTDWLSL</sequence>
<comment type="caution">
    <text evidence="2">The sequence shown here is derived from an EMBL/GenBank/DDBJ whole genome shotgun (WGS) entry which is preliminary data.</text>
</comment>
<accession>A0A8H7R754</accession>
<dbReference type="PANTHER" id="PTHR40050">
    <property type="entry name" value="INNER SPORE COAT PROTEIN H"/>
    <property type="match status" value="1"/>
</dbReference>
<reference evidence="2" key="1">
    <citation type="submission" date="2020-12" db="EMBL/GenBank/DDBJ databases">
        <title>Metabolic potential, ecology and presence of endohyphal bacteria is reflected in genomic diversity of Mucoromycotina.</title>
        <authorList>
            <person name="Muszewska A."/>
            <person name="Okrasinska A."/>
            <person name="Steczkiewicz K."/>
            <person name="Drgas O."/>
            <person name="Orlowska M."/>
            <person name="Perlinska-Lenart U."/>
            <person name="Aleksandrzak-Piekarczyk T."/>
            <person name="Szatraj K."/>
            <person name="Zielenkiewicz U."/>
            <person name="Pilsyk S."/>
            <person name="Malc E."/>
            <person name="Mieczkowski P."/>
            <person name="Kruszewska J.S."/>
            <person name="Biernat P."/>
            <person name="Pawlowska J."/>
        </authorList>
    </citation>
    <scope>NUCLEOTIDE SEQUENCE</scope>
    <source>
        <strain evidence="2">WA0000017839</strain>
    </source>
</reference>
<dbReference type="EMBL" id="JAEPRD010000035">
    <property type="protein sequence ID" value="KAG2205639.1"/>
    <property type="molecule type" value="Genomic_DNA"/>
</dbReference>
<proteinExistence type="predicted"/>
<dbReference type="Pfam" id="PF08757">
    <property type="entry name" value="CotH"/>
    <property type="match status" value="1"/>
</dbReference>
<feature type="chain" id="PRO_5034262257" evidence="1">
    <location>
        <begin position="21"/>
        <end position="492"/>
    </location>
</feature>
<dbReference type="Proteomes" id="UP000603453">
    <property type="component" value="Unassembled WGS sequence"/>
</dbReference>
<dbReference type="InterPro" id="IPR014867">
    <property type="entry name" value="Spore_coat_CotH_CotH2/3/7"/>
</dbReference>
<feature type="signal peptide" evidence="1">
    <location>
        <begin position="1"/>
        <end position="20"/>
    </location>
</feature>
<keyword evidence="1" id="KW-0732">Signal</keyword>
<evidence type="ECO:0000313" key="3">
    <source>
        <dbReference type="Proteomes" id="UP000603453"/>
    </source>
</evidence>
<gene>
    <name evidence="2" type="ORF">INT47_007995</name>
</gene>
<keyword evidence="3" id="KW-1185">Reference proteome</keyword>
<protein>
    <submittedName>
        <fullName evidence="2">Uncharacterized protein</fullName>
    </submittedName>
</protein>
<evidence type="ECO:0000256" key="1">
    <source>
        <dbReference type="SAM" id="SignalP"/>
    </source>
</evidence>
<dbReference type="OrthoDB" id="10267127at2759"/>
<dbReference type="AlphaFoldDB" id="A0A8H7R754"/>
<evidence type="ECO:0000313" key="2">
    <source>
        <dbReference type="EMBL" id="KAG2205639.1"/>
    </source>
</evidence>
<dbReference type="PANTHER" id="PTHR40050:SF1">
    <property type="entry name" value="INNER SPORE COAT PROTEIN H"/>
    <property type="match status" value="1"/>
</dbReference>
<name>A0A8H7R754_9FUNG</name>